<reference evidence="21" key="2">
    <citation type="submission" date="2025-08" db="UniProtKB">
        <authorList>
            <consortium name="Ensembl"/>
        </authorList>
    </citation>
    <scope>IDENTIFICATION</scope>
    <source>
        <strain evidence="21">Thoroughbred</strain>
    </source>
</reference>
<keyword evidence="18" id="KW-0812">Transmembrane</keyword>
<dbReference type="InterPro" id="IPR007330">
    <property type="entry name" value="MIT_dom"/>
</dbReference>
<protein>
    <recommendedName>
        <fullName evidence="16">Spastin</fullName>
        <ecNumber evidence="16">5.6.1.1</ecNumber>
    </recommendedName>
</protein>
<keyword evidence="8 16" id="KW-0067">ATP-binding</keyword>
<dbReference type="GO" id="GO:0005737">
    <property type="term" value="C:cytoplasm"/>
    <property type="evidence" value="ECO:0000318"/>
    <property type="project" value="GO_Central"/>
</dbReference>
<dbReference type="GO" id="GO:0051228">
    <property type="term" value="P:mitotic spindle disassembly"/>
    <property type="evidence" value="ECO:0007669"/>
    <property type="project" value="Ensembl"/>
</dbReference>
<dbReference type="GO" id="GO:0005819">
    <property type="term" value="C:spindle"/>
    <property type="evidence" value="ECO:0000318"/>
    <property type="project" value="GO_Central"/>
</dbReference>
<dbReference type="Pfam" id="PF17862">
    <property type="entry name" value="AAA_lid_3"/>
    <property type="match status" value="1"/>
</dbReference>
<evidence type="ECO:0000256" key="13">
    <source>
        <dbReference type="ARBA" id="ARBA00023242"/>
    </source>
</evidence>
<feature type="topological domain" description="Cytoplasmic" evidence="16">
    <location>
        <begin position="1"/>
        <end position="56"/>
    </location>
</feature>
<evidence type="ECO:0000256" key="4">
    <source>
        <dbReference type="ARBA" id="ARBA00022618"/>
    </source>
</evidence>
<dbReference type="GO" id="GO:0006888">
    <property type="term" value="P:endoplasmic reticulum to Golgi vesicle-mediated transport"/>
    <property type="evidence" value="ECO:0007669"/>
    <property type="project" value="UniProtKB-UniRule"/>
</dbReference>
<dbReference type="GO" id="GO:0032467">
    <property type="term" value="P:positive regulation of cytokinesis"/>
    <property type="evidence" value="ECO:0007669"/>
    <property type="project" value="Ensembl"/>
</dbReference>
<comment type="subunit">
    <text evidence="16">Homohexamer. Mostly monomeric, but assembles into hexameric structure for short periods of time. Oligomerization seems to be a prerequisite for catalytic activity. Binding to ATP in a cleft between two adjacent subunits stabilizes the homohexameric form. Binds to microtubules at least in part via the alpha-tubulin and beta-tubulin tails. The hexamer adopts a ring conformation through which microtubules pass prior to being severed. Does not interact strongly with tubulin heterodimers. Interacts (via MIT domain) with CHMP1B; the interaction is direct. Interacts with SSNA1. Interacts with ATL1. Interacts with RTN1. Interacts with ZFYVE27. Interacts with REEP1. Interacts (via MIT domain) with IST1.</text>
</comment>
<evidence type="ECO:0000256" key="6">
    <source>
        <dbReference type="ARBA" id="ARBA00022741"/>
    </source>
</evidence>
<comment type="catalytic activity">
    <reaction evidence="15 16">
        <text>n ATP + n H2O + a microtubule = n ADP + n phosphate + (n+1) alpha/beta tubulin heterodimers.</text>
        <dbReference type="EC" id="5.6.1.1"/>
    </reaction>
</comment>
<name>A0A9L0SPD9_HORSE</name>
<dbReference type="GO" id="GO:0051013">
    <property type="term" value="P:microtubule severing"/>
    <property type="evidence" value="ECO:0000318"/>
    <property type="project" value="GO_Central"/>
</dbReference>
<evidence type="ECO:0000313" key="22">
    <source>
        <dbReference type="Proteomes" id="UP000002281"/>
    </source>
</evidence>
<dbReference type="GO" id="GO:0005813">
    <property type="term" value="C:centrosome"/>
    <property type="evidence" value="ECO:0007669"/>
    <property type="project" value="UniProtKB-SubCell"/>
</dbReference>
<dbReference type="InterPro" id="IPR003960">
    <property type="entry name" value="ATPase_AAA_CS"/>
</dbReference>
<dbReference type="Proteomes" id="UP000002281">
    <property type="component" value="Chromosome 15"/>
</dbReference>
<evidence type="ECO:0000256" key="17">
    <source>
        <dbReference type="SAM" id="MobiDB-lite"/>
    </source>
</evidence>
<dbReference type="GeneTree" id="ENSGT00940000156258"/>
<keyword evidence="12 16" id="KW-0413">Isomerase</keyword>
<dbReference type="GO" id="GO:0008089">
    <property type="term" value="P:anterograde axonal transport"/>
    <property type="evidence" value="ECO:0007669"/>
    <property type="project" value="Ensembl"/>
</dbReference>
<feature type="binding site" evidence="16">
    <location>
        <begin position="387"/>
        <end position="394"/>
    </location>
    <ligand>
        <name>ATP</name>
        <dbReference type="ChEBI" id="CHEBI:30616"/>
    </ligand>
</feature>
<evidence type="ECO:0000259" key="20">
    <source>
        <dbReference type="SMART" id="SM00745"/>
    </source>
</evidence>
<dbReference type="FunFam" id="1.10.8.60:FF:000036">
    <property type="entry name" value="Spastin"/>
    <property type="match status" value="1"/>
</dbReference>
<dbReference type="SMART" id="SM00745">
    <property type="entry name" value="MIT"/>
    <property type="match status" value="1"/>
</dbReference>
<evidence type="ECO:0000256" key="2">
    <source>
        <dbReference type="ARBA" id="ARBA00022473"/>
    </source>
</evidence>
<comment type="similarity">
    <text evidence="16">Belongs to the AAA ATPase family. Spastin subfamily.</text>
</comment>
<proteinExistence type="inferred from homology"/>
<reference evidence="21" key="3">
    <citation type="submission" date="2025-09" db="UniProtKB">
        <authorList>
            <consortium name="Ensembl"/>
        </authorList>
    </citation>
    <scope>IDENTIFICATION</scope>
    <source>
        <strain evidence="21">Thoroughbred</strain>
    </source>
</reference>
<evidence type="ECO:0000256" key="16">
    <source>
        <dbReference type="HAMAP-Rule" id="MF_03021"/>
    </source>
</evidence>
<dbReference type="GO" id="GO:0001578">
    <property type="term" value="P:microtubule bundle formation"/>
    <property type="evidence" value="ECO:0007669"/>
    <property type="project" value="Ensembl"/>
</dbReference>
<dbReference type="GO" id="GO:0031965">
    <property type="term" value="C:nuclear membrane"/>
    <property type="evidence" value="ECO:0007669"/>
    <property type="project" value="Ensembl"/>
</dbReference>
<evidence type="ECO:0000256" key="3">
    <source>
        <dbReference type="ARBA" id="ARBA00022490"/>
    </source>
</evidence>
<keyword evidence="5 16" id="KW-0493">Microtubule</keyword>
<dbReference type="GO" id="GO:0000281">
    <property type="term" value="P:mitotic cytokinesis"/>
    <property type="evidence" value="ECO:0007669"/>
    <property type="project" value="Ensembl"/>
</dbReference>
<evidence type="ECO:0000256" key="11">
    <source>
        <dbReference type="ARBA" id="ARBA00023212"/>
    </source>
</evidence>
<dbReference type="InterPro" id="IPR041569">
    <property type="entry name" value="AAA_lid_3"/>
</dbReference>
<dbReference type="GO" id="GO:0008568">
    <property type="term" value="F:microtubule severing ATPase activity"/>
    <property type="evidence" value="ECO:0000318"/>
    <property type="project" value="GO_Central"/>
</dbReference>
<dbReference type="GO" id="GO:0031117">
    <property type="term" value="P:positive regulation of microtubule depolymerization"/>
    <property type="evidence" value="ECO:0007669"/>
    <property type="project" value="UniProtKB-UniRule"/>
</dbReference>
<dbReference type="Gene3D" id="1.20.58.80">
    <property type="entry name" value="Phosphotransferase system, lactose/cellobiose-type IIA subunit"/>
    <property type="match status" value="1"/>
</dbReference>
<dbReference type="PANTHER" id="PTHR23074:SF86">
    <property type="entry name" value="SPASTIN"/>
    <property type="match status" value="1"/>
</dbReference>
<feature type="intramembrane region" description="Helical" evidence="16">
    <location>
        <begin position="57"/>
        <end position="77"/>
    </location>
</feature>
<feature type="short sequence motif" description="Nuclear localization signal" evidence="16">
    <location>
        <begin position="4"/>
        <end position="11"/>
    </location>
</feature>
<feature type="domain" description="AAA+ ATPase" evidence="19">
    <location>
        <begin position="379"/>
        <end position="515"/>
    </location>
</feature>
<dbReference type="InterPro" id="IPR003959">
    <property type="entry name" value="ATPase_AAA_core"/>
</dbReference>
<dbReference type="InterPro" id="IPR027417">
    <property type="entry name" value="P-loop_NTPase"/>
</dbReference>
<feature type="short sequence motif" description="Nuclear export signal" evidence="16">
    <location>
        <begin position="59"/>
        <end position="67"/>
    </location>
</feature>
<keyword evidence="22" id="KW-1185">Reference proteome</keyword>
<dbReference type="GO" id="GO:0032506">
    <property type="term" value="P:cytokinetic process"/>
    <property type="evidence" value="ECO:0007669"/>
    <property type="project" value="UniProtKB-UniRule"/>
</dbReference>
<feature type="compositionally biased region" description="Polar residues" evidence="17">
    <location>
        <begin position="240"/>
        <end position="260"/>
    </location>
</feature>
<feature type="short sequence motif" description="Nuclear localization signal" evidence="16">
    <location>
        <begin position="309"/>
        <end position="312"/>
    </location>
</feature>
<keyword evidence="10 16" id="KW-0472">Membrane</keyword>
<dbReference type="GO" id="GO:0008017">
    <property type="term" value="F:microtubule binding"/>
    <property type="evidence" value="ECO:0007669"/>
    <property type="project" value="UniProtKB-UniRule"/>
</dbReference>
<dbReference type="GO" id="GO:0034214">
    <property type="term" value="P:protein hexamerization"/>
    <property type="evidence" value="ECO:0007669"/>
    <property type="project" value="UniProtKB-UniRule"/>
</dbReference>
<keyword evidence="6 16" id="KW-0547">Nucleotide-binding</keyword>
<keyword evidence="3 16" id="KW-0963">Cytoplasm</keyword>
<dbReference type="Ensembl" id="ENSECAT00000147247.1">
    <property type="protein sequence ID" value="ENSECAP00000076092.1"/>
    <property type="gene ID" value="ENSECAG00000010159.4"/>
</dbReference>
<evidence type="ECO:0000256" key="15">
    <source>
        <dbReference type="ARBA" id="ARBA00036378"/>
    </source>
</evidence>
<dbReference type="GO" id="GO:0005524">
    <property type="term" value="F:ATP binding"/>
    <property type="evidence" value="ECO:0007669"/>
    <property type="project" value="UniProtKB-UniRule"/>
</dbReference>
<dbReference type="GO" id="GO:1904115">
    <property type="term" value="C:axon cytoplasm"/>
    <property type="evidence" value="ECO:0007669"/>
    <property type="project" value="GOC"/>
</dbReference>
<dbReference type="Pfam" id="PF09336">
    <property type="entry name" value="Vps4_C"/>
    <property type="match status" value="1"/>
</dbReference>
<keyword evidence="9 16" id="KW-0524">Neurogenesis</keyword>
<dbReference type="GO" id="GO:0005783">
    <property type="term" value="C:endoplasmic reticulum"/>
    <property type="evidence" value="ECO:0007669"/>
    <property type="project" value="UniProtKB-SubCell"/>
</dbReference>
<comment type="activity regulation">
    <text evidence="16">Allosteric enzyme with a cooperative mechanism; at least two neighbor subunits influence each other strongly in spastin hexamers. Microtubule binding promotes cooperative interactions among spastin subunits.</text>
</comment>
<dbReference type="PROSITE" id="PS00674">
    <property type="entry name" value="AAA"/>
    <property type="match status" value="1"/>
</dbReference>
<dbReference type="SUPFAM" id="SSF52540">
    <property type="entry name" value="P-loop containing nucleoside triphosphate hydrolases"/>
    <property type="match status" value="1"/>
</dbReference>
<keyword evidence="16" id="KW-0256">Endoplasmic reticulum</keyword>
<evidence type="ECO:0000256" key="10">
    <source>
        <dbReference type="ARBA" id="ARBA00023136"/>
    </source>
</evidence>
<dbReference type="GO" id="GO:0005874">
    <property type="term" value="C:microtubule"/>
    <property type="evidence" value="ECO:0007669"/>
    <property type="project" value="UniProtKB-UniRule"/>
</dbReference>
<keyword evidence="7 16" id="KW-0221">Differentiation</keyword>
<dbReference type="GO" id="GO:0031468">
    <property type="term" value="P:nuclear membrane reassembly"/>
    <property type="evidence" value="ECO:0007669"/>
    <property type="project" value="Ensembl"/>
</dbReference>
<evidence type="ECO:0000256" key="8">
    <source>
        <dbReference type="ARBA" id="ARBA00022840"/>
    </source>
</evidence>
<dbReference type="GO" id="GO:0000922">
    <property type="term" value="C:spindle pole"/>
    <property type="evidence" value="ECO:0007669"/>
    <property type="project" value="Ensembl"/>
</dbReference>
<reference evidence="21 22" key="1">
    <citation type="journal article" date="2009" name="Science">
        <title>Genome sequence, comparative analysis, and population genetics of the domestic horse.</title>
        <authorList>
            <consortium name="Broad Institute Genome Sequencing Platform"/>
            <consortium name="Broad Institute Whole Genome Assembly Team"/>
            <person name="Wade C.M."/>
            <person name="Giulotto E."/>
            <person name="Sigurdsson S."/>
            <person name="Zoli M."/>
            <person name="Gnerre S."/>
            <person name="Imsland F."/>
            <person name="Lear T.L."/>
            <person name="Adelson D.L."/>
            <person name="Bailey E."/>
            <person name="Bellone R.R."/>
            <person name="Bloecker H."/>
            <person name="Distl O."/>
            <person name="Edgar R.C."/>
            <person name="Garber M."/>
            <person name="Leeb T."/>
            <person name="Mauceli E."/>
            <person name="MacLeod J.N."/>
            <person name="Penedo M.C.T."/>
            <person name="Raison J.M."/>
            <person name="Sharpe T."/>
            <person name="Vogel J."/>
            <person name="Andersson L."/>
            <person name="Antczak D.F."/>
            <person name="Biagi T."/>
            <person name="Binns M.M."/>
            <person name="Chowdhary B.P."/>
            <person name="Coleman S.J."/>
            <person name="Della Valle G."/>
            <person name="Fryc S."/>
            <person name="Guerin G."/>
            <person name="Hasegawa T."/>
            <person name="Hill E.W."/>
            <person name="Jurka J."/>
            <person name="Kiialainen A."/>
            <person name="Lindgren G."/>
            <person name="Liu J."/>
            <person name="Magnani E."/>
            <person name="Mickelson J.R."/>
            <person name="Murray J."/>
            <person name="Nergadze S.G."/>
            <person name="Onofrio R."/>
            <person name="Pedroni S."/>
            <person name="Piras M.F."/>
            <person name="Raudsepp T."/>
            <person name="Rocchi M."/>
            <person name="Roeed K.H."/>
            <person name="Ryder O.A."/>
            <person name="Searle S."/>
            <person name="Skow L."/>
            <person name="Swinburne J.E."/>
            <person name="Syvaenen A.C."/>
            <person name="Tozaki T."/>
            <person name="Valberg S.J."/>
            <person name="Vaudin M."/>
            <person name="White J.R."/>
            <person name="Zody M.C."/>
            <person name="Lander E.S."/>
            <person name="Lindblad-Toh K."/>
        </authorList>
    </citation>
    <scope>NUCLEOTIDE SEQUENCE [LARGE SCALE GENOMIC DNA]</scope>
    <source>
        <strain evidence="21 22">Thoroughbred</strain>
    </source>
</reference>
<dbReference type="CDD" id="cd19524">
    <property type="entry name" value="RecA-like_spastin"/>
    <property type="match status" value="1"/>
</dbReference>
<dbReference type="GO" id="GO:0010458">
    <property type="term" value="P:exit from mitosis"/>
    <property type="evidence" value="ECO:0007669"/>
    <property type="project" value="Ensembl"/>
</dbReference>
<dbReference type="GO" id="GO:0030496">
    <property type="term" value="C:midbody"/>
    <property type="evidence" value="ECO:0007669"/>
    <property type="project" value="UniProtKB-SubCell"/>
</dbReference>
<evidence type="ECO:0000256" key="14">
    <source>
        <dbReference type="ARBA" id="ARBA00023306"/>
    </source>
</evidence>
<evidence type="ECO:0000256" key="5">
    <source>
        <dbReference type="ARBA" id="ARBA00022701"/>
    </source>
</evidence>
<evidence type="ECO:0000256" key="9">
    <source>
        <dbReference type="ARBA" id="ARBA00022902"/>
    </source>
</evidence>
<dbReference type="EC" id="5.6.1.1" evidence="16"/>
<organism evidence="21 22">
    <name type="scientific">Equus caballus</name>
    <name type="common">Horse</name>
    <dbReference type="NCBI Taxonomy" id="9796"/>
    <lineage>
        <taxon>Eukaryota</taxon>
        <taxon>Metazoa</taxon>
        <taxon>Chordata</taxon>
        <taxon>Craniata</taxon>
        <taxon>Vertebrata</taxon>
        <taxon>Euteleostomi</taxon>
        <taxon>Mammalia</taxon>
        <taxon>Eutheria</taxon>
        <taxon>Laurasiatheria</taxon>
        <taxon>Perissodactyla</taxon>
        <taxon>Equidae</taxon>
        <taxon>Equus</taxon>
    </lineage>
</organism>
<gene>
    <name evidence="16 21" type="primary">SPAST</name>
    <name evidence="16" type="synonym">SPG4</name>
</gene>
<feature type="domain" description="MIT" evidence="20">
    <location>
        <begin position="116"/>
        <end position="194"/>
    </location>
</feature>
<dbReference type="InterPro" id="IPR017179">
    <property type="entry name" value="Spastin"/>
</dbReference>
<dbReference type="GO" id="GO:0005829">
    <property type="term" value="C:cytosol"/>
    <property type="evidence" value="ECO:0007669"/>
    <property type="project" value="Ensembl"/>
</dbReference>
<dbReference type="Pfam" id="PF00004">
    <property type="entry name" value="AAA"/>
    <property type="match status" value="1"/>
</dbReference>
<dbReference type="InterPro" id="IPR003593">
    <property type="entry name" value="AAA+_ATPase"/>
</dbReference>
<dbReference type="GO" id="GO:0090148">
    <property type="term" value="P:membrane fission"/>
    <property type="evidence" value="ECO:0007669"/>
    <property type="project" value="Ensembl"/>
</dbReference>
<dbReference type="CDD" id="cd02679">
    <property type="entry name" value="MIT_spastin"/>
    <property type="match status" value="1"/>
</dbReference>
<keyword evidence="4 16" id="KW-0132">Cell division</keyword>
<feature type="region of interest" description="Disordered" evidence="17">
    <location>
        <begin position="1"/>
        <end position="43"/>
    </location>
</feature>
<dbReference type="InterPro" id="IPR015415">
    <property type="entry name" value="Spast_Vps4_C"/>
</dbReference>
<dbReference type="GO" id="GO:0005654">
    <property type="term" value="C:nucleoplasm"/>
    <property type="evidence" value="ECO:0007669"/>
    <property type="project" value="Ensembl"/>
</dbReference>
<dbReference type="GO" id="GO:0043014">
    <property type="term" value="F:alpha-tubulin binding"/>
    <property type="evidence" value="ECO:0007669"/>
    <property type="project" value="Ensembl"/>
</dbReference>
<dbReference type="HAMAP" id="MF_03021">
    <property type="entry name" value="Spastin"/>
    <property type="match status" value="1"/>
</dbReference>
<comment type="subcellular location">
    <subcellularLocation>
        <location evidence="1">Cell projection</location>
        <location evidence="1">Axon</location>
    </subcellularLocation>
    <subcellularLocation>
        <location evidence="16">Membrane</location>
        <topology evidence="16">Peripheral membrane protein</topology>
    </subcellularLocation>
    <subcellularLocation>
        <location evidence="16">Endoplasmic reticulum</location>
    </subcellularLocation>
    <subcellularLocation>
        <location evidence="16">Midbody</location>
    </subcellularLocation>
    <subcellularLocation>
        <location evidence="16">Cytoplasm</location>
        <location evidence="16">Cytoskeleton</location>
        <location evidence="16">Microtubule organizing center</location>
        <location evidence="16">Centrosome</location>
    </subcellularLocation>
    <subcellularLocation>
        <location evidence="16">Cytoplasm</location>
        <location evidence="16">Cytoskeleton</location>
    </subcellularLocation>
    <subcellularLocation>
        <location evidence="16">Cytoplasm</location>
        <location evidence="16">Perinuclear region</location>
    </subcellularLocation>
    <subcellularLocation>
        <location evidence="16">Nucleus</location>
    </subcellularLocation>
    <subcellularLocation>
        <location evidence="16">Cytoplasm</location>
        <location evidence="16">Cytoskeleton</location>
        <location evidence="16">Spindle</location>
    </subcellularLocation>
    <subcellularLocation>
        <location evidence="16">Cytoplasm</location>
    </subcellularLocation>
    <text evidence="16">Forms an intramembrane hairpin-like structure in the membrane. Localization to the centrosome is independent of microtubules. Localizes to the midbody of dividing cells, and this requires CHMP1B. Enriched in the distal axons and branches of postmitotic neurons. Localizes to endoplasmic reticulum tubular network.</text>
</comment>
<dbReference type="GO" id="GO:0021955">
    <property type="term" value="P:central nervous system neuron axonogenesis"/>
    <property type="evidence" value="ECO:0000318"/>
    <property type="project" value="GO_Central"/>
</dbReference>
<dbReference type="AlphaFoldDB" id="A0A9L0SPD9"/>
<keyword evidence="13 16" id="KW-0539">Nucleus</keyword>
<evidence type="ECO:0000313" key="21">
    <source>
        <dbReference type="Ensembl" id="ENSECAP00000076092.1"/>
    </source>
</evidence>
<evidence type="ECO:0000256" key="18">
    <source>
        <dbReference type="SAM" id="Phobius"/>
    </source>
</evidence>
<keyword evidence="16" id="KW-0021">Allosteric enzyme</keyword>
<feature type="compositionally biased region" description="Polar residues" evidence="17">
    <location>
        <begin position="288"/>
        <end position="306"/>
    </location>
</feature>
<keyword evidence="18" id="KW-1133">Transmembrane helix</keyword>
<feature type="region of interest" description="Disordered" evidence="17">
    <location>
        <begin position="93"/>
        <end position="112"/>
    </location>
</feature>
<evidence type="ECO:0000256" key="7">
    <source>
        <dbReference type="ARBA" id="ARBA00022782"/>
    </source>
</evidence>
<dbReference type="FunFam" id="1.20.58.80:FF:000006">
    <property type="entry name" value="Spastin"/>
    <property type="match status" value="1"/>
</dbReference>
<evidence type="ECO:0000259" key="19">
    <source>
        <dbReference type="SMART" id="SM00382"/>
    </source>
</evidence>
<evidence type="ECO:0000256" key="12">
    <source>
        <dbReference type="ARBA" id="ARBA00023235"/>
    </source>
</evidence>
<dbReference type="SMART" id="SM00382">
    <property type="entry name" value="AAA"/>
    <property type="match status" value="1"/>
</dbReference>
<dbReference type="PANTHER" id="PTHR23074">
    <property type="entry name" value="AAA DOMAIN-CONTAINING"/>
    <property type="match status" value="1"/>
</dbReference>
<dbReference type="GO" id="GO:0051260">
    <property type="term" value="P:protein homooligomerization"/>
    <property type="evidence" value="ECO:0007669"/>
    <property type="project" value="Ensembl"/>
</dbReference>
<dbReference type="GO" id="GO:0019896">
    <property type="term" value="P:axonal transport of mitochondrion"/>
    <property type="evidence" value="ECO:0007669"/>
    <property type="project" value="Ensembl"/>
</dbReference>
<dbReference type="InterPro" id="IPR035106">
    <property type="entry name" value="Spastin_chordate"/>
</dbReference>
<dbReference type="GO" id="GO:0048487">
    <property type="term" value="F:beta-tubulin binding"/>
    <property type="evidence" value="ECO:0007669"/>
    <property type="project" value="Ensembl"/>
</dbReference>
<dbReference type="Gene3D" id="1.10.8.60">
    <property type="match status" value="1"/>
</dbReference>
<feature type="compositionally biased region" description="Pro residues" evidence="17">
    <location>
        <begin position="19"/>
        <end position="28"/>
    </location>
</feature>
<dbReference type="PIRSF" id="PIRSF037338">
    <property type="entry name" value="Spastin"/>
    <property type="match status" value="1"/>
</dbReference>
<feature type="topological domain" description="Cytoplasmic" evidence="16">
    <location>
        <begin position="78"/>
        <end position="621"/>
    </location>
</feature>
<feature type="transmembrane region" description="Helical" evidence="18">
    <location>
        <begin position="57"/>
        <end position="78"/>
    </location>
</feature>
<dbReference type="GO" id="GO:0005768">
    <property type="term" value="C:endosome"/>
    <property type="evidence" value="ECO:0007669"/>
    <property type="project" value="UniProtKB-UniRule"/>
</dbReference>
<sequence length="621" mass="68082">MNSPGGRGKKKGSGGASSPVPPRPPPPCLAAARPAPRPAPAPESPHKRNLYYFSYPLFVGFALLRLVAFHLGLLFVWLCQRFSRALMAAKRSSRATPAPASASPPAPVPGGEAERVRAFHKQAFEYISIALRIDEDEKAGQKEQAVEWYKKGIEELEKGIAVIVTGQGEQCERARRLQAKMMTNLVMAKDRLQLLEKLQPVLQFSKSQTDVYNDSTNLTCRNGHLQSESGAVPKRKDPLTHTSNSLPRSKTVMKTGSTGLSGHHRAPSCSGLSMVSGVRQGPGPATATHKSTPKTNRTNKPSTPTTAARKKKDLKNFRNVDSSLANLIMNEIVDNGTAVKFDDIAGQELAKQALQEIVILPSLRPEYIFFKLFTGLRAPARGLLLFGPPGNGKTMLAKAVAAESNATFFNISAASLTSKYVGEGEKLVRALFAVARELQPSIIFIDEVDSLLCERREGEHDASRRLKTEFLIEFDGVQSAGDDRVLVMGATNRPQELDEAVLRRFTKRVYVSLPNEETRLLLLKNLLGKQGSPLTQKELAQLARMTDGYSGSDLTALAKDAALGPIRELKPEQVKNMSASEMRNIRLSDFTESLKKIKRSVSPQTLEAYIRWNKDFGDTTV</sequence>
<dbReference type="InterPro" id="IPR050304">
    <property type="entry name" value="MT-severing_AAA_ATPase"/>
</dbReference>
<evidence type="ECO:0000256" key="1">
    <source>
        <dbReference type="ARBA" id="ARBA00004489"/>
    </source>
</evidence>
<dbReference type="Gene3D" id="3.40.50.300">
    <property type="entry name" value="P-loop containing nucleotide triphosphate hydrolases"/>
    <property type="match status" value="1"/>
</dbReference>
<keyword evidence="2 16" id="KW-0217">Developmental protein</keyword>
<comment type="function">
    <text evidence="16">ATP-dependent microtubule severing protein that specifically recognizes and cuts microtubules that are polyglutamylated. Preferentially recognizes and acts on microtubules decorated with short polyglutamate tails: severing activity increases as the number of glutamates per tubulin rises from one to eight, but decreases beyond this glutamylation threshold. Severing activity is not dependent on tubulin acetylation or detyrosination. Microtubule severing promotes reorganization of cellular microtubule arrays and the release of microtubules from the centrosome following nucleation. It is critical for the biogenesis and maintenance of complex microtubule arrays in axons, spindles and cilia. SPAST is involved in abscission step of cytokinesis and nuclear envelope reassembly during anaphase in cooperation with the ESCRT-III complex. Recruited at the midbody, probably by IST1, and participates in membrane fission during abscission together with the ESCRT-III complex. Recruited to the nuclear membrane by IST1 and mediates microtubule severing, promoting nuclear envelope sealing and mitotic spindle disassembly during late anaphase. Required for membrane traffic from the endoplasmic reticulum (ER) to the Golgi and endosome recycling. Recruited by IST1 to endosomes and regulates early endosomal tubulation and recycling by mediating microtubule severing. Probably plays a role in axon growth and the formation of axonal branches.</text>
</comment>
<feature type="region of interest" description="Disordered" evidence="17">
    <location>
        <begin position="222"/>
        <end position="312"/>
    </location>
</feature>
<keyword evidence="11 16" id="KW-0206">Cytoskeleton</keyword>
<dbReference type="GO" id="GO:0048471">
    <property type="term" value="C:perinuclear region of cytoplasm"/>
    <property type="evidence" value="ECO:0007669"/>
    <property type="project" value="UniProtKB-SubCell"/>
</dbReference>
<dbReference type="FunFam" id="3.40.50.300:FF:000093">
    <property type="entry name" value="Fidgetin-like 1"/>
    <property type="match status" value="1"/>
</dbReference>
<dbReference type="GO" id="GO:0016887">
    <property type="term" value="F:ATP hydrolysis activity"/>
    <property type="evidence" value="ECO:0000318"/>
    <property type="project" value="GO_Central"/>
</dbReference>
<accession>A0A9L0SPD9</accession>
<keyword evidence="14 16" id="KW-0131">Cell cycle</keyword>